<feature type="compositionally biased region" description="Low complexity" evidence="1">
    <location>
        <begin position="281"/>
        <end position="304"/>
    </location>
</feature>
<dbReference type="EMBL" id="JBHMQV010000004">
    <property type="protein sequence ID" value="MFC0843338.1"/>
    <property type="molecule type" value="Genomic_DNA"/>
</dbReference>
<evidence type="ECO:0000256" key="1">
    <source>
        <dbReference type="SAM" id="MobiDB-lite"/>
    </source>
</evidence>
<evidence type="ECO:0000313" key="4">
    <source>
        <dbReference type="Proteomes" id="UP001589887"/>
    </source>
</evidence>
<dbReference type="GO" id="GO:0016787">
    <property type="term" value="F:hydrolase activity"/>
    <property type="evidence" value="ECO:0007669"/>
    <property type="project" value="UniProtKB-KW"/>
</dbReference>
<organism evidence="3 4">
    <name type="scientific">Streptomyces noboritoensis</name>
    <dbReference type="NCBI Taxonomy" id="67337"/>
    <lineage>
        <taxon>Bacteria</taxon>
        <taxon>Bacillati</taxon>
        <taxon>Actinomycetota</taxon>
        <taxon>Actinomycetes</taxon>
        <taxon>Kitasatosporales</taxon>
        <taxon>Streptomycetaceae</taxon>
        <taxon>Streptomyces</taxon>
    </lineage>
</organism>
<dbReference type="SUPFAM" id="SSF53474">
    <property type="entry name" value="alpha/beta-Hydrolases"/>
    <property type="match status" value="1"/>
</dbReference>
<dbReference type="Pfam" id="PF00561">
    <property type="entry name" value="Abhydrolase_1"/>
    <property type="match status" value="1"/>
</dbReference>
<evidence type="ECO:0000259" key="2">
    <source>
        <dbReference type="Pfam" id="PF00561"/>
    </source>
</evidence>
<evidence type="ECO:0000313" key="3">
    <source>
        <dbReference type="EMBL" id="MFC0843338.1"/>
    </source>
</evidence>
<comment type="caution">
    <text evidence="3">The sequence shown here is derived from an EMBL/GenBank/DDBJ whole genome shotgun (WGS) entry which is preliminary data.</text>
</comment>
<protein>
    <submittedName>
        <fullName evidence="3">Alpha/beta fold hydrolase</fullName>
    </submittedName>
</protein>
<keyword evidence="4" id="KW-1185">Reference proteome</keyword>
<feature type="domain" description="AB hydrolase-1" evidence="2">
    <location>
        <begin position="29"/>
        <end position="165"/>
    </location>
</feature>
<dbReference type="Gene3D" id="3.40.50.1820">
    <property type="entry name" value="alpha/beta hydrolase"/>
    <property type="match status" value="1"/>
</dbReference>
<proteinExistence type="predicted"/>
<dbReference type="PANTHER" id="PTHR43433">
    <property type="entry name" value="HYDROLASE, ALPHA/BETA FOLD FAMILY PROTEIN"/>
    <property type="match status" value="1"/>
</dbReference>
<dbReference type="Proteomes" id="UP001589887">
    <property type="component" value="Unassembled WGS sequence"/>
</dbReference>
<reference evidence="3 4" key="1">
    <citation type="submission" date="2024-09" db="EMBL/GenBank/DDBJ databases">
        <authorList>
            <person name="Sun Q."/>
            <person name="Mori K."/>
        </authorList>
    </citation>
    <scope>NUCLEOTIDE SEQUENCE [LARGE SCALE GENOMIC DNA]</scope>
    <source>
        <strain evidence="3 4">JCM 4557</strain>
    </source>
</reference>
<gene>
    <name evidence="3" type="ORF">ACFH04_06245</name>
</gene>
<keyword evidence="3" id="KW-0378">Hydrolase</keyword>
<dbReference type="RefSeq" id="WP_394317135.1">
    <property type="nucleotide sequence ID" value="NZ_JBHMQV010000004.1"/>
</dbReference>
<dbReference type="InterPro" id="IPR000073">
    <property type="entry name" value="AB_hydrolase_1"/>
</dbReference>
<dbReference type="InterPro" id="IPR050471">
    <property type="entry name" value="AB_hydrolase"/>
</dbReference>
<feature type="region of interest" description="Disordered" evidence="1">
    <location>
        <begin position="273"/>
        <end position="304"/>
    </location>
</feature>
<name>A0ABV6TD48_9ACTN</name>
<dbReference type="InterPro" id="IPR029058">
    <property type="entry name" value="AB_hydrolase_fold"/>
</dbReference>
<sequence>MDPLDRPVDVGALAVPGATLHYEVRGTGPLLLLLCGGNSDAAVFDGLAAVLAVDHRVVTVDPRGNSRSKLDGPPVDQSIEVHADDAYRLLERLSPGGAPVRVFGSCSGGLTALELTRRHPERIAALVVHEPPAFGLLPDAAERLAFIEGVYETFRRDGVGAAMAAFSALFGGRATPVLPEAHDNTAFFLAHMLRPSTGFVPDVAALAPLSGRIAVAGGRDSRMQAVHRPVEVLAERLGLGLVEFPGGMWGMRSGRRSLGGCCGRRWRSCGEARLSGRGAHSPSRPSAISRRASSAGRCGRCSPR</sequence>
<dbReference type="PANTHER" id="PTHR43433:SF5">
    <property type="entry name" value="AB HYDROLASE-1 DOMAIN-CONTAINING PROTEIN"/>
    <property type="match status" value="1"/>
</dbReference>
<accession>A0ABV6TD48</accession>